<dbReference type="AlphaFoldDB" id="A0A1F6C7X3"/>
<evidence type="ECO:0000313" key="5">
    <source>
        <dbReference type="Proteomes" id="UP000178606"/>
    </source>
</evidence>
<feature type="transmembrane region" description="Helical" evidence="2">
    <location>
        <begin position="812"/>
        <end position="837"/>
    </location>
</feature>
<evidence type="ECO:0000256" key="3">
    <source>
        <dbReference type="SAM" id="SignalP"/>
    </source>
</evidence>
<feature type="transmembrane region" description="Helical" evidence="2">
    <location>
        <begin position="779"/>
        <end position="800"/>
    </location>
</feature>
<dbReference type="GO" id="GO:0016020">
    <property type="term" value="C:membrane"/>
    <property type="evidence" value="ECO:0007669"/>
    <property type="project" value="InterPro"/>
</dbReference>
<dbReference type="Gene3D" id="1.20.950.20">
    <property type="entry name" value="Transmembrane di-heme cytochromes, Chain C"/>
    <property type="match status" value="1"/>
</dbReference>
<proteinExistence type="predicted"/>
<feature type="transmembrane region" description="Helical" evidence="2">
    <location>
        <begin position="703"/>
        <end position="724"/>
    </location>
</feature>
<dbReference type="GO" id="GO:0022904">
    <property type="term" value="P:respiratory electron transport chain"/>
    <property type="evidence" value="ECO:0007669"/>
    <property type="project" value="InterPro"/>
</dbReference>
<evidence type="ECO:0000256" key="1">
    <source>
        <dbReference type="ARBA" id="ARBA00022729"/>
    </source>
</evidence>
<gene>
    <name evidence="4" type="ORF">A3F84_09350</name>
</gene>
<feature type="signal peptide" evidence="3">
    <location>
        <begin position="1"/>
        <end position="21"/>
    </location>
</feature>
<sequence>MKNGVGWCLVWICLTISPLYAQENADCLECHADVTLSTERGGKTLSLYLDEKRFSTSAHGRQPCIGCHADIEGKELPHPERLERVNCGRCHSEAQQQFDGSLHGKALARGDHLAPRCETCHGKHHFIPPVNDPRSNVSPLRIPFLCGSCHSEGAPVQQQREIHQSHILENYSESIHGEGLLKKGLVVSATCNSCHTSHNILPHTDPRSSISRANVAKTCTRCHALIEDVHRKVVKGELWEREPHVIPACVDCHQPHKARKVFYEQGMADKDCLLCHGDPALKSTEDGRPLFVNADELKGSMHTRVACAQCHTGVSPSRRRACETVIQKVDCSICHTAQVEQYQMSLHGRLARENDPNAPVCAECHGTHGVLGRQNPDSPTFPVHVPALCARCHREGEKAALRYQGKEREIINHYIESIHGKGLLKSGLTVTAMCTNCHTAHRELPASDSTSTVNRNNIAVTCSQCHHGIYQKFVGSIHSPTVSKSGEALPVCSECHTAHTIRRTDEAGFRLEIMEKCGRCHLKITETYFDTYHGKVTRLGYGKTAKCYDCHGAHDILPVDDPRSHLSRNNVVETCRKCHPGATRRFAGYLTHATHHDPDKYPWLFGTFWGMTALLIATFSVSGAHTLLWLPKSLQIRRAHPPGSIDPKERQVLRFKPLHSLLHFVMIVSFMSLALTGMTLKFSYTGWAKFLSHVFGGFETAGYIHRVAATLMILLFGTHLFDLIRTKRAEKRTWREALFGPDTMLLKKRDFVEFWETVKWYLGRGERPRYGRWTYWEKFDYLAVFWGIAIIGSSGLLLWFSEFFTHFLPGWFINVATIIHSDEALLAVGFIFTVHFFNTHFRPDKFPMDISIFTGRVPLEELKRDRPAEYEALVAGGEVERHLVEPHPPVIVKTIRVFAWAALAVGLSLVVGIIYVFLFVYR</sequence>
<keyword evidence="2" id="KW-0812">Transmembrane</keyword>
<accession>A0A1F6C7X3</accession>
<keyword evidence="2" id="KW-0472">Membrane</keyword>
<dbReference type="Gene3D" id="1.10.1130.10">
    <property type="entry name" value="Flavocytochrome C3, Chain A"/>
    <property type="match status" value="3"/>
</dbReference>
<dbReference type="Gene3D" id="3.90.10.10">
    <property type="entry name" value="Cytochrome C3"/>
    <property type="match status" value="1"/>
</dbReference>
<keyword evidence="2" id="KW-1133">Transmembrane helix</keyword>
<dbReference type="SUPFAM" id="SSF48695">
    <property type="entry name" value="Multiheme cytochromes"/>
    <property type="match status" value="3"/>
</dbReference>
<dbReference type="PANTHER" id="PTHR35038">
    <property type="entry name" value="DISSIMILATORY SULFITE REDUCTASE SIRA"/>
    <property type="match status" value="1"/>
</dbReference>
<feature type="chain" id="PRO_5009523281" evidence="3">
    <location>
        <begin position="22"/>
        <end position="922"/>
    </location>
</feature>
<dbReference type="Proteomes" id="UP000178606">
    <property type="component" value="Unassembled WGS sequence"/>
</dbReference>
<dbReference type="InterPro" id="IPR051829">
    <property type="entry name" value="Multiheme_Cytochr_ET"/>
</dbReference>
<dbReference type="EMBL" id="MFKF01000384">
    <property type="protein sequence ID" value="OGG45190.1"/>
    <property type="molecule type" value="Genomic_DNA"/>
</dbReference>
<evidence type="ECO:0000313" key="4">
    <source>
        <dbReference type="EMBL" id="OGG45190.1"/>
    </source>
</evidence>
<name>A0A1F6C7X3_HANXR</name>
<feature type="transmembrane region" description="Helical" evidence="2">
    <location>
        <begin position="897"/>
        <end position="921"/>
    </location>
</feature>
<dbReference type="InterPro" id="IPR016174">
    <property type="entry name" value="Di-haem_cyt_TM"/>
</dbReference>
<comment type="caution">
    <text evidence="4">The sequence shown here is derived from an EMBL/GenBank/DDBJ whole genome shotgun (WGS) entry which is preliminary data.</text>
</comment>
<protein>
    <submittedName>
        <fullName evidence="4">Uncharacterized protein</fullName>
    </submittedName>
</protein>
<reference evidence="4 5" key="1">
    <citation type="journal article" date="2016" name="Nat. Commun.">
        <title>Thousands of microbial genomes shed light on interconnected biogeochemical processes in an aquifer system.</title>
        <authorList>
            <person name="Anantharaman K."/>
            <person name="Brown C.T."/>
            <person name="Hug L.A."/>
            <person name="Sharon I."/>
            <person name="Castelle C.J."/>
            <person name="Probst A.J."/>
            <person name="Thomas B.C."/>
            <person name="Singh A."/>
            <person name="Wilkins M.J."/>
            <person name="Karaoz U."/>
            <person name="Brodie E.L."/>
            <person name="Williams K.H."/>
            <person name="Hubbard S.S."/>
            <person name="Banfield J.F."/>
        </authorList>
    </citation>
    <scope>NUCLEOTIDE SEQUENCE [LARGE SCALE GENOMIC DNA]</scope>
    <source>
        <strain evidence="5">RIFCSPLOWO2_12_FULL_64_10</strain>
    </source>
</reference>
<feature type="transmembrane region" description="Helical" evidence="2">
    <location>
        <begin position="603"/>
        <end position="630"/>
    </location>
</feature>
<organism evidence="4 5">
    <name type="scientific">Handelsmanbacteria sp. (strain RIFCSPLOWO2_12_FULL_64_10)</name>
    <dbReference type="NCBI Taxonomy" id="1817868"/>
    <lineage>
        <taxon>Bacteria</taxon>
        <taxon>Candidatus Handelsmaniibacteriota</taxon>
    </lineage>
</organism>
<evidence type="ECO:0000256" key="2">
    <source>
        <dbReference type="SAM" id="Phobius"/>
    </source>
</evidence>
<dbReference type="InterPro" id="IPR036280">
    <property type="entry name" value="Multihaem_cyt_sf"/>
</dbReference>
<dbReference type="SUPFAM" id="SSF81342">
    <property type="entry name" value="Transmembrane di-heme cytochromes"/>
    <property type="match status" value="1"/>
</dbReference>
<feature type="transmembrane region" description="Helical" evidence="2">
    <location>
        <begin position="661"/>
        <end position="683"/>
    </location>
</feature>
<keyword evidence="1 3" id="KW-0732">Signal</keyword>